<reference evidence="1 2" key="1">
    <citation type="submission" date="2019-08" db="EMBL/GenBank/DDBJ databases">
        <title>Whole genome of Aphis craccivora.</title>
        <authorList>
            <person name="Voronova N.V."/>
            <person name="Shulinski R.S."/>
            <person name="Bandarenka Y.V."/>
            <person name="Zhorov D.G."/>
            <person name="Warner D."/>
        </authorList>
    </citation>
    <scope>NUCLEOTIDE SEQUENCE [LARGE SCALE GENOMIC DNA]</scope>
    <source>
        <strain evidence="1">180601</strain>
        <tissue evidence="1">Whole Body</tissue>
    </source>
</reference>
<dbReference type="Proteomes" id="UP000478052">
    <property type="component" value="Unassembled WGS sequence"/>
</dbReference>
<gene>
    <name evidence="1" type="ORF">FWK35_00023677</name>
</gene>
<protein>
    <submittedName>
        <fullName evidence="1">Uncharacterized protein</fullName>
    </submittedName>
</protein>
<organism evidence="1 2">
    <name type="scientific">Aphis craccivora</name>
    <name type="common">Cowpea aphid</name>
    <dbReference type="NCBI Taxonomy" id="307492"/>
    <lineage>
        <taxon>Eukaryota</taxon>
        <taxon>Metazoa</taxon>
        <taxon>Ecdysozoa</taxon>
        <taxon>Arthropoda</taxon>
        <taxon>Hexapoda</taxon>
        <taxon>Insecta</taxon>
        <taxon>Pterygota</taxon>
        <taxon>Neoptera</taxon>
        <taxon>Paraneoptera</taxon>
        <taxon>Hemiptera</taxon>
        <taxon>Sternorrhyncha</taxon>
        <taxon>Aphidomorpha</taxon>
        <taxon>Aphidoidea</taxon>
        <taxon>Aphididae</taxon>
        <taxon>Aphidini</taxon>
        <taxon>Aphis</taxon>
        <taxon>Aphis</taxon>
    </lineage>
</organism>
<comment type="caution">
    <text evidence="1">The sequence shown here is derived from an EMBL/GenBank/DDBJ whole genome shotgun (WGS) entry which is preliminary data.</text>
</comment>
<accession>A0A6G0ZGB5</accession>
<evidence type="ECO:0000313" key="2">
    <source>
        <dbReference type="Proteomes" id="UP000478052"/>
    </source>
</evidence>
<proteinExistence type="predicted"/>
<sequence length="105" mass="12340">MCSSLNINHCLLTPPSDLNKLNHKINFVCNFIFLTQIGVNAKLHVSIKIFTHQNPLIKNLFTQTLPGNSRRRLKRNWCRDLLENSSREKEKKRIYVIEQLLVKCH</sequence>
<evidence type="ECO:0000313" key="1">
    <source>
        <dbReference type="EMBL" id="KAF0769733.1"/>
    </source>
</evidence>
<dbReference type="EMBL" id="VUJU01000543">
    <property type="protein sequence ID" value="KAF0769733.1"/>
    <property type="molecule type" value="Genomic_DNA"/>
</dbReference>
<name>A0A6G0ZGB5_APHCR</name>
<keyword evidence="2" id="KW-1185">Reference proteome</keyword>
<dbReference type="AlphaFoldDB" id="A0A6G0ZGB5"/>